<evidence type="ECO:0000313" key="2">
    <source>
        <dbReference type="EMBL" id="MCP2176476.1"/>
    </source>
</evidence>
<dbReference type="PROSITE" id="PS51387">
    <property type="entry name" value="FAD_PCMH"/>
    <property type="match status" value="1"/>
</dbReference>
<accession>A0ABT1HHQ3</accession>
<evidence type="ECO:0000313" key="3">
    <source>
        <dbReference type="Proteomes" id="UP001206895"/>
    </source>
</evidence>
<keyword evidence="3" id="KW-1185">Reference proteome</keyword>
<feature type="domain" description="FAD-binding PCMH-type" evidence="1">
    <location>
        <begin position="1"/>
        <end position="174"/>
    </location>
</feature>
<dbReference type="InterPro" id="IPR016169">
    <property type="entry name" value="FAD-bd_PCMH_sub2"/>
</dbReference>
<dbReference type="InterPro" id="IPR036318">
    <property type="entry name" value="FAD-bd_PCMH-like_sf"/>
</dbReference>
<dbReference type="Proteomes" id="UP001206895">
    <property type="component" value="Unassembled WGS sequence"/>
</dbReference>
<dbReference type="RefSeq" id="WP_253661458.1">
    <property type="nucleotide sequence ID" value="NZ_BAAAJQ010000001.1"/>
</dbReference>
<dbReference type="PANTHER" id="PTHR42659:SF9">
    <property type="entry name" value="XANTHINE DEHYDROGENASE FAD-BINDING SUBUNIT XDHB-RELATED"/>
    <property type="match status" value="1"/>
</dbReference>
<sequence>MDLHGVTSVLRPRARDELAGLDGHDGLLAGGTSLMSDPNPSLRRLVDLTALDWPDLVIDDDGLEIGATCTIERLITAAYPAHWRAAPLFEQSAHTLLASYKIWHTATVGGNICLGLPAGAMISMCSALDAELLVWHADGSDSVHSTAEIVTGNAQTSLATGDVLRSIRFPAAALVQRTALRKASYAHLGRSGAVVIARRTPTGVVVSVTAATRRPYVLEVASTDPAVIARQVLAAIPADGFHTDAHGTAPWRVSVTEYLVGDAVAEVTS</sequence>
<gene>
    <name evidence="2" type="ORF">LX13_002295</name>
</gene>
<dbReference type="PANTHER" id="PTHR42659">
    <property type="entry name" value="XANTHINE DEHYDROGENASE SUBUNIT C-RELATED"/>
    <property type="match status" value="1"/>
</dbReference>
<dbReference type="InterPro" id="IPR051312">
    <property type="entry name" value="Diverse_Substr_Oxidored"/>
</dbReference>
<organism evidence="2 3">
    <name type="scientific">Williamsia maris</name>
    <dbReference type="NCBI Taxonomy" id="72806"/>
    <lineage>
        <taxon>Bacteria</taxon>
        <taxon>Bacillati</taxon>
        <taxon>Actinomycetota</taxon>
        <taxon>Actinomycetes</taxon>
        <taxon>Mycobacteriales</taxon>
        <taxon>Nocardiaceae</taxon>
        <taxon>Williamsia</taxon>
    </lineage>
</organism>
<dbReference type="Gene3D" id="3.30.465.10">
    <property type="match status" value="1"/>
</dbReference>
<dbReference type="EMBL" id="JAMTCJ010000002">
    <property type="protein sequence ID" value="MCP2176476.1"/>
    <property type="molecule type" value="Genomic_DNA"/>
</dbReference>
<dbReference type="InterPro" id="IPR002346">
    <property type="entry name" value="Mopterin_DH_FAD-bd"/>
</dbReference>
<dbReference type="SUPFAM" id="SSF56176">
    <property type="entry name" value="FAD-binding/transporter-associated domain-like"/>
    <property type="match status" value="1"/>
</dbReference>
<protein>
    <submittedName>
        <fullName evidence="2">CO or xanthine dehydrogenase, FAD-binding subunit</fullName>
    </submittedName>
</protein>
<name>A0ABT1HHQ3_9NOCA</name>
<proteinExistence type="predicted"/>
<dbReference type="Pfam" id="PF00941">
    <property type="entry name" value="FAD_binding_5"/>
    <property type="match status" value="1"/>
</dbReference>
<comment type="caution">
    <text evidence="2">The sequence shown here is derived from an EMBL/GenBank/DDBJ whole genome shotgun (WGS) entry which is preliminary data.</text>
</comment>
<dbReference type="InterPro" id="IPR016166">
    <property type="entry name" value="FAD-bd_PCMH"/>
</dbReference>
<reference evidence="2 3" key="1">
    <citation type="submission" date="2022-06" db="EMBL/GenBank/DDBJ databases">
        <title>Genomic Encyclopedia of Archaeal and Bacterial Type Strains, Phase II (KMG-II): from individual species to whole genera.</title>
        <authorList>
            <person name="Goeker M."/>
        </authorList>
    </citation>
    <scope>NUCLEOTIDE SEQUENCE [LARGE SCALE GENOMIC DNA]</scope>
    <source>
        <strain evidence="2 3">DSM 44693</strain>
    </source>
</reference>
<evidence type="ECO:0000259" key="1">
    <source>
        <dbReference type="PROSITE" id="PS51387"/>
    </source>
</evidence>